<accession>A0AAV4RLK3</accession>
<comment type="caution">
    <text evidence="1">The sequence shown here is derived from an EMBL/GenBank/DDBJ whole genome shotgun (WGS) entry which is preliminary data.</text>
</comment>
<dbReference type="EMBL" id="BPLQ01006342">
    <property type="protein sequence ID" value="GIY21766.1"/>
    <property type="molecule type" value="Genomic_DNA"/>
</dbReference>
<name>A0AAV4RLK3_9ARAC</name>
<gene>
    <name evidence="1" type="ORF">CDAR_291461</name>
</gene>
<dbReference type="Proteomes" id="UP001054837">
    <property type="component" value="Unassembled WGS sequence"/>
</dbReference>
<keyword evidence="2" id="KW-1185">Reference proteome</keyword>
<reference evidence="1 2" key="1">
    <citation type="submission" date="2021-06" db="EMBL/GenBank/DDBJ databases">
        <title>Caerostris darwini draft genome.</title>
        <authorList>
            <person name="Kono N."/>
            <person name="Arakawa K."/>
        </authorList>
    </citation>
    <scope>NUCLEOTIDE SEQUENCE [LARGE SCALE GENOMIC DNA]</scope>
</reference>
<sequence>MTSRKGGRLLDQTTMEASIQRRIKVVWVIRIMTDSIELGLPSDILKYEMNGLKISISEISTYKAPLPIPQKTDGCSQSFSGVFK</sequence>
<protein>
    <submittedName>
        <fullName evidence="1">Uncharacterized protein</fullName>
    </submittedName>
</protein>
<proteinExistence type="predicted"/>
<evidence type="ECO:0000313" key="1">
    <source>
        <dbReference type="EMBL" id="GIY21766.1"/>
    </source>
</evidence>
<evidence type="ECO:0000313" key="2">
    <source>
        <dbReference type="Proteomes" id="UP001054837"/>
    </source>
</evidence>
<dbReference type="AlphaFoldDB" id="A0AAV4RLK3"/>
<organism evidence="1 2">
    <name type="scientific">Caerostris darwini</name>
    <dbReference type="NCBI Taxonomy" id="1538125"/>
    <lineage>
        <taxon>Eukaryota</taxon>
        <taxon>Metazoa</taxon>
        <taxon>Ecdysozoa</taxon>
        <taxon>Arthropoda</taxon>
        <taxon>Chelicerata</taxon>
        <taxon>Arachnida</taxon>
        <taxon>Araneae</taxon>
        <taxon>Araneomorphae</taxon>
        <taxon>Entelegynae</taxon>
        <taxon>Araneoidea</taxon>
        <taxon>Araneidae</taxon>
        <taxon>Caerostris</taxon>
    </lineage>
</organism>